<dbReference type="EMBL" id="CP136895">
    <property type="protein sequence ID" value="WOL11427.1"/>
    <property type="molecule type" value="Genomic_DNA"/>
</dbReference>
<dbReference type="AlphaFoldDB" id="A0AAQ3KM26"/>
<gene>
    <name evidence="2" type="ORF">Cni_G20189</name>
</gene>
<accession>A0AAQ3KM26</accession>
<reference evidence="2 3" key="1">
    <citation type="submission" date="2023-10" db="EMBL/GenBank/DDBJ databases">
        <title>Chromosome-scale genome assembly provides insights into flower coloration mechanisms of Canna indica.</title>
        <authorList>
            <person name="Li C."/>
        </authorList>
    </citation>
    <scope>NUCLEOTIDE SEQUENCE [LARGE SCALE GENOMIC DNA]</scope>
    <source>
        <tissue evidence="2">Flower</tissue>
    </source>
</reference>
<evidence type="ECO:0000313" key="2">
    <source>
        <dbReference type="EMBL" id="WOL11427.1"/>
    </source>
</evidence>
<proteinExistence type="predicted"/>
<name>A0AAQ3KM26_9LILI</name>
<evidence type="ECO:0000256" key="1">
    <source>
        <dbReference type="SAM" id="SignalP"/>
    </source>
</evidence>
<organism evidence="2 3">
    <name type="scientific">Canna indica</name>
    <name type="common">Indian-shot</name>
    <dbReference type="NCBI Taxonomy" id="4628"/>
    <lineage>
        <taxon>Eukaryota</taxon>
        <taxon>Viridiplantae</taxon>
        <taxon>Streptophyta</taxon>
        <taxon>Embryophyta</taxon>
        <taxon>Tracheophyta</taxon>
        <taxon>Spermatophyta</taxon>
        <taxon>Magnoliopsida</taxon>
        <taxon>Liliopsida</taxon>
        <taxon>Zingiberales</taxon>
        <taxon>Cannaceae</taxon>
        <taxon>Canna</taxon>
    </lineage>
</organism>
<feature type="signal peptide" evidence="1">
    <location>
        <begin position="1"/>
        <end position="26"/>
    </location>
</feature>
<sequence>MACSGKRTLISILLAMLALVMSMVAASVWNGYDSVCYESTPGSSTAMVKCSTFTAPTGDFAVVSDDQFQINVHFIGT</sequence>
<keyword evidence="1" id="KW-0732">Signal</keyword>
<feature type="chain" id="PRO_5042927319" evidence="1">
    <location>
        <begin position="27"/>
        <end position="77"/>
    </location>
</feature>
<dbReference type="Proteomes" id="UP001327560">
    <property type="component" value="Chromosome 6"/>
</dbReference>
<keyword evidence="3" id="KW-1185">Reference proteome</keyword>
<evidence type="ECO:0000313" key="3">
    <source>
        <dbReference type="Proteomes" id="UP001327560"/>
    </source>
</evidence>
<protein>
    <submittedName>
        <fullName evidence="2">Uncharacterized protein</fullName>
    </submittedName>
</protein>